<evidence type="ECO:0000256" key="2">
    <source>
        <dbReference type="HAMAP-Rule" id="MF_00055"/>
    </source>
</evidence>
<dbReference type="Gene3D" id="3.40.830.10">
    <property type="entry name" value="LigB-like"/>
    <property type="match status" value="1"/>
</dbReference>
<accession>A0A4U6R6N1</accession>
<keyword evidence="4" id="KW-1185">Reference proteome</keyword>
<gene>
    <name evidence="3" type="primary">amrB</name>
    <name evidence="3" type="ORF">FDP08_07570</name>
</gene>
<proteinExistence type="inferred from homology"/>
<dbReference type="NCBIfam" id="TIGR04336">
    <property type="entry name" value="AmmeMemoSam_B"/>
    <property type="match status" value="1"/>
</dbReference>
<dbReference type="Proteomes" id="UP000308488">
    <property type="component" value="Unassembled WGS sequence"/>
</dbReference>
<reference evidence="3 4" key="1">
    <citation type="submission" date="2019-05" db="EMBL/GenBank/DDBJ databases">
        <title>Marinobacter panjinensis sp. nov., a moderately halophilic bacterium isolated from sea tidal flat environment.</title>
        <authorList>
            <person name="Yang W."/>
            <person name="An M."/>
            <person name="He W."/>
            <person name="Luo X."/>
            <person name="Zhu L."/>
            <person name="Chen G."/>
            <person name="Zhang Y."/>
            <person name="Wang Y."/>
        </authorList>
    </citation>
    <scope>NUCLEOTIDE SEQUENCE [LARGE SCALE GENOMIC DNA]</scope>
    <source>
        <strain evidence="3 4">PJ-16</strain>
    </source>
</reference>
<dbReference type="InterPro" id="IPR002737">
    <property type="entry name" value="MEMO1_fam"/>
</dbReference>
<organism evidence="3 4">
    <name type="scientific">Marinobacter panjinensis</name>
    <dbReference type="NCBI Taxonomy" id="2576384"/>
    <lineage>
        <taxon>Bacteria</taxon>
        <taxon>Pseudomonadati</taxon>
        <taxon>Pseudomonadota</taxon>
        <taxon>Gammaproteobacteria</taxon>
        <taxon>Pseudomonadales</taxon>
        <taxon>Marinobacteraceae</taxon>
        <taxon>Marinobacter</taxon>
    </lineage>
</organism>
<protein>
    <recommendedName>
        <fullName evidence="2">MEMO1 family protein FDP08_07570</fullName>
    </recommendedName>
</protein>
<dbReference type="PANTHER" id="PTHR11060:SF0">
    <property type="entry name" value="PROTEIN MEMO1"/>
    <property type="match status" value="1"/>
</dbReference>
<sequence length="280" mass="30403">MSGNIRKAAVAGMFYPDDPAQLRAVVDGFLSQVPVEGPAPKAIIVPHAGYQFSGPVAASAYAQLAPLRDRIHRVVLLGPSHRVPLRGIAAPTWDFFETPLGNVEVDQGTLARLQSLPQVGYLDSPHQLEHSLEVHLPFLQSVFERFTLVPLVVGETSPGEVSEVLETLWGGDETLIVVSSDLSHYHSYPVAKELDSNTTRNIETLDYRHIGYDDACGRNPVNGLLYLAEKRGLKVTTLDLRNSGDTAGPRDRVVGYGAYAITLGTGEKHVAIDRDAVDMS</sequence>
<dbReference type="HAMAP" id="MF_00055">
    <property type="entry name" value="MEMO1"/>
    <property type="match status" value="1"/>
</dbReference>
<dbReference type="RefSeq" id="WP_137435377.1">
    <property type="nucleotide sequence ID" value="NZ_JANRHC010000001.1"/>
</dbReference>
<dbReference type="PANTHER" id="PTHR11060">
    <property type="entry name" value="PROTEIN MEMO1"/>
    <property type="match status" value="1"/>
</dbReference>
<name>A0A4U6R6N1_9GAMM</name>
<evidence type="ECO:0000313" key="4">
    <source>
        <dbReference type="Proteomes" id="UP000308488"/>
    </source>
</evidence>
<dbReference type="AlphaFoldDB" id="A0A4U6R6N1"/>
<dbReference type="CDD" id="cd07361">
    <property type="entry name" value="MEMO_like"/>
    <property type="match status" value="1"/>
</dbReference>
<comment type="similarity">
    <text evidence="1 2">Belongs to the MEMO1 family.</text>
</comment>
<comment type="caution">
    <text evidence="3">The sequence shown here is derived from an EMBL/GenBank/DDBJ whole genome shotgun (WGS) entry which is preliminary data.</text>
</comment>
<dbReference type="Pfam" id="PF01875">
    <property type="entry name" value="Memo"/>
    <property type="match status" value="1"/>
</dbReference>
<dbReference type="EMBL" id="SZYH01000001">
    <property type="protein sequence ID" value="TKV67966.1"/>
    <property type="molecule type" value="Genomic_DNA"/>
</dbReference>
<evidence type="ECO:0000256" key="1">
    <source>
        <dbReference type="ARBA" id="ARBA00006315"/>
    </source>
</evidence>
<evidence type="ECO:0000313" key="3">
    <source>
        <dbReference type="EMBL" id="TKV67966.1"/>
    </source>
</evidence>
<dbReference type="OrthoDB" id="9782820at2"/>